<organism evidence="2 3">
    <name type="scientific">Knipowitschia caucasica</name>
    <name type="common">Caucasian dwarf goby</name>
    <name type="synonym">Pomatoschistus caucasicus</name>
    <dbReference type="NCBI Taxonomy" id="637954"/>
    <lineage>
        <taxon>Eukaryota</taxon>
        <taxon>Metazoa</taxon>
        <taxon>Chordata</taxon>
        <taxon>Craniata</taxon>
        <taxon>Vertebrata</taxon>
        <taxon>Euteleostomi</taxon>
        <taxon>Actinopterygii</taxon>
        <taxon>Neopterygii</taxon>
        <taxon>Teleostei</taxon>
        <taxon>Neoteleostei</taxon>
        <taxon>Acanthomorphata</taxon>
        <taxon>Gobiaria</taxon>
        <taxon>Gobiiformes</taxon>
        <taxon>Gobioidei</taxon>
        <taxon>Gobiidae</taxon>
        <taxon>Gobiinae</taxon>
        <taxon>Knipowitschia</taxon>
    </lineage>
</organism>
<keyword evidence="1" id="KW-0732">Signal</keyword>
<feature type="chain" id="PRO_5043965634" description="Secreted protein" evidence="1">
    <location>
        <begin position="21"/>
        <end position="66"/>
    </location>
</feature>
<evidence type="ECO:0000313" key="2">
    <source>
        <dbReference type="EMBL" id="CAL1586838.1"/>
    </source>
</evidence>
<proteinExistence type="predicted"/>
<accession>A0AAV2KE91</accession>
<protein>
    <recommendedName>
        <fullName evidence="4">Secreted protein</fullName>
    </recommendedName>
</protein>
<feature type="signal peptide" evidence="1">
    <location>
        <begin position="1"/>
        <end position="20"/>
    </location>
</feature>
<reference evidence="2 3" key="1">
    <citation type="submission" date="2024-04" db="EMBL/GenBank/DDBJ databases">
        <authorList>
            <person name="Waldvogel A.-M."/>
            <person name="Schoenle A."/>
        </authorList>
    </citation>
    <scope>NUCLEOTIDE SEQUENCE [LARGE SCALE GENOMIC DNA]</scope>
</reference>
<evidence type="ECO:0000313" key="3">
    <source>
        <dbReference type="Proteomes" id="UP001497482"/>
    </source>
</evidence>
<evidence type="ECO:0000256" key="1">
    <source>
        <dbReference type="SAM" id="SignalP"/>
    </source>
</evidence>
<evidence type="ECO:0008006" key="4">
    <source>
        <dbReference type="Google" id="ProtNLM"/>
    </source>
</evidence>
<gene>
    <name evidence="2" type="ORF">KC01_LOCUS16825</name>
</gene>
<dbReference type="EMBL" id="OZ035839">
    <property type="protein sequence ID" value="CAL1586838.1"/>
    <property type="molecule type" value="Genomic_DNA"/>
</dbReference>
<name>A0AAV2KE91_KNICA</name>
<dbReference type="Proteomes" id="UP001497482">
    <property type="component" value="Chromosome 17"/>
</dbReference>
<sequence length="66" mass="6903">MRGSLTTSCGHLLLLSLVSSTEFTGVMLRWVTSGALSSGVCVLEAARSRLAAQFHVSPTIPNPLSS</sequence>
<dbReference type="AlphaFoldDB" id="A0AAV2KE91"/>
<keyword evidence="3" id="KW-1185">Reference proteome</keyword>